<sequence>PSTKNRYYRFDYEVEILFGLTELKAYDTWKEHGIEKRCVFSVNFSLVHSNGRSGVKRSSFMTTKL</sequence>
<keyword evidence="2" id="KW-1185">Reference proteome</keyword>
<name>A0A0C2T2C3_AMAMK</name>
<proteinExistence type="predicted"/>
<dbReference type="AlphaFoldDB" id="A0A0C2T2C3"/>
<reference evidence="1 2" key="1">
    <citation type="submission" date="2014-04" db="EMBL/GenBank/DDBJ databases">
        <title>Evolutionary Origins and Diversification of the Mycorrhizal Mutualists.</title>
        <authorList>
            <consortium name="DOE Joint Genome Institute"/>
            <consortium name="Mycorrhizal Genomics Consortium"/>
            <person name="Kohler A."/>
            <person name="Kuo A."/>
            <person name="Nagy L.G."/>
            <person name="Floudas D."/>
            <person name="Copeland A."/>
            <person name="Barry K.W."/>
            <person name="Cichocki N."/>
            <person name="Veneault-Fourrey C."/>
            <person name="LaButti K."/>
            <person name="Lindquist E.A."/>
            <person name="Lipzen A."/>
            <person name="Lundell T."/>
            <person name="Morin E."/>
            <person name="Murat C."/>
            <person name="Riley R."/>
            <person name="Ohm R."/>
            <person name="Sun H."/>
            <person name="Tunlid A."/>
            <person name="Henrissat B."/>
            <person name="Grigoriev I.V."/>
            <person name="Hibbett D.S."/>
            <person name="Martin F."/>
        </authorList>
    </citation>
    <scope>NUCLEOTIDE SEQUENCE [LARGE SCALE GENOMIC DNA]</scope>
    <source>
        <strain evidence="1 2">Koide BX008</strain>
    </source>
</reference>
<gene>
    <name evidence="1" type="ORF">M378DRAFT_167983</name>
</gene>
<feature type="non-terminal residue" evidence="1">
    <location>
        <position position="1"/>
    </location>
</feature>
<dbReference type="EMBL" id="KN818296">
    <property type="protein sequence ID" value="KIL60619.1"/>
    <property type="molecule type" value="Genomic_DNA"/>
</dbReference>
<accession>A0A0C2T2C3</accession>
<organism evidence="1 2">
    <name type="scientific">Amanita muscaria (strain Koide BX008)</name>
    <dbReference type="NCBI Taxonomy" id="946122"/>
    <lineage>
        <taxon>Eukaryota</taxon>
        <taxon>Fungi</taxon>
        <taxon>Dikarya</taxon>
        <taxon>Basidiomycota</taxon>
        <taxon>Agaricomycotina</taxon>
        <taxon>Agaricomycetes</taxon>
        <taxon>Agaricomycetidae</taxon>
        <taxon>Agaricales</taxon>
        <taxon>Pluteineae</taxon>
        <taxon>Amanitaceae</taxon>
        <taxon>Amanita</taxon>
    </lineage>
</organism>
<dbReference type="OrthoDB" id="3049336at2759"/>
<protein>
    <submittedName>
        <fullName evidence="1">Uncharacterized protein</fullName>
    </submittedName>
</protein>
<evidence type="ECO:0000313" key="2">
    <source>
        <dbReference type="Proteomes" id="UP000054549"/>
    </source>
</evidence>
<dbReference type="InParanoid" id="A0A0C2T2C3"/>
<dbReference type="HOGENOM" id="CLU_2855735_0_0_1"/>
<dbReference type="Proteomes" id="UP000054549">
    <property type="component" value="Unassembled WGS sequence"/>
</dbReference>
<evidence type="ECO:0000313" key="1">
    <source>
        <dbReference type="EMBL" id="KIL60619.1"/>
    </source>
</evidence>